<dbReference type="Gene3D" id="3.60.10.10">
    <property type="entry name" value="Endonuclease/exonuclease/phosphatase"/>
    <property type="match status" value="1"/>
</dbReference>
<feature type="domain" description="Inositol polyphosphate-related phosphatase" evidence="4">
    <location>
        <begin position="129"/>
        <end position="197"/>
    </location>
</feature>
<reference evidence="6" key="1">
    <citation type="submission" date="2024-07" db="EMBL/GenBank/DDBJ databases">
        <title>Two chromosome-level genome assemblies of Korean endemic species Abeliophyllum distichum and Forsythia ovata (Oleaceae).</title>
        <authorList>
            <person name="Jang H."/>
        </authorList>
    </citation>
    <scope>NUCLEOTIDE SEQUENCE [LARGE SCALE GENOMIC DNA]</scope>
</reference>
<protein>
    <submittedName>
        <fullName evidence="5">Type I inositol 1</fullName>
    </submittedName>
</protein>
<name>A0ABD1U4D3_9LAMI</name>
<dbReference type="PANTHER" id="PTHR45666">
    <property type="entry name" value="TYPE IV INOSITOL POLYPHOSPHATE 5-PHOSPHATASE 9"/>
    <property type="match status" value="1"/>
</dbReference>
<dbReference type="GO" id="GO:0016787">
    <property type="term" value="F:hydrolase activity"/>
    <property type="evidence" value="ECO:0007669"/>
    <property type="project" value="UniProtKB-KW"/>
</dbReference>
<evidence type="ECO:0000256" key="1">
    <source>
        <dbReference type="ARBA" id="ARBA00010768"/>
    </source>
</evidence>
<dbReference type="AlphaFoldDB" id="A0ABD1U4D3"/>
<feature type="region of interest" description="Disordered" evidence="3">
    <location>
        <begin position="49"/>
        <end position="71"/>
    </location>
</feature>
<organism evidence="5 6">
    <name type="scientific">Forsythia ovata</name>
    <dbReference type="NCBI Taxonomy" id="205694"/>
    <lineage>
        <taxon>Eukaryota</taxon>
        <taxon>Viridiplantae</taxon>
        <taxon>Streptophyta</taxon>
        <taxon>Embryophyta</taxon>
        <taxon>Tracheophyta</taxon>
        <taxon>Spermatophyta</taxon>
        <taxon>Magnoliopsida</taxon>
        <taxon>eudicotyledons</taxon>
        <taxon>Gunneridae</taxon>
        <taxon>Pentapetalae</taxon>
        <taxon>asterids</taxon>
        <taxon>lamiids</taxon>
        <taxon>Lamiales</taxon>
        <taxon>Oleaceae</taxon>
        <taxon>Forsythieae</taxon>
        <taxon>Forsythia</taxon>
    </lineage>
</organism>
<accession>A0ABD1U4D3</accession>
<evidence type="ECO:0000313" key="5">
    <source>
        <dbReference type="EMBL" id="KAL2519869.1"/>
    </source>
</evidence>
<dbReference type="InterPro" id="IPR045849">
    <property type="entry name" value="IP5P_plant"/>
</dbReference>
<gene>
    <name evidence="5" type="ORF">Fot_23792</name>
</gene>
<dbReference type="SUPFAM" id="SSF56219">
    <property type="entry name" value="DNase I-like"/>
    <property type="match status" value="1"/>
</dbReference>
<dbReference type="InterPro" id="IPR036691">
    <property type="entry name" value="Endo/exonu/phosph_ase_sf"/>
</dbReference>
<keyword evidence="2" id="KW-0378">Hydrolase</keyword>
<feature type="region of interest" description="Disordered" evidence="3">
    <location>
        <begin position="198"/>
        <end position="221"/>
    </location>
</feature>
<dbReference type="EMBL" id="JBFOLJ010000007">
    <property type="protein sequence ID" value="KAL2519869.1"/>
    <property type="molecule type" value="Genomic_DNA"/>
</dbReference>
<dbReference type="Pfam" id="PF22669">
    <property type="entry name" value="Exo_endo_phos2"/>
    <property type="match status" value="1"/>
</dbReference>
<evidence type="ECO:0000256" key="3">
    <source>
        <dbReference type="SAM" id="MobiDB-lite"/>
    </source>
</evidence>
<evidence type="ECO:0000313" key="6">
    <source>
        <dbReference type="Proteomes" id="UP001604277"/>
    </source>
</evidence>
<keyword evidence="6" id="KW-1185">Reference proteome</keyword>
<proteinExistence type="inferred from homology"/>
<dbReference type="InterPro" id="IPR000300">
    <property type="entry name" value="IPPc"/>
</dbReference>
<comment type="caution">
    <text evidence="5">The sequence shown here is derived from an EMBL/GenBank/DDBJ whole genome shotgun (WGS) entry which is preliminary data.</text>
</comment>
<evidence type="ECO:0000256" key="2">
    <source>
        <dbReference type="ARBA" id="ARBA00022801"/>
    </source>
</evidence>
<dbReference type="PANTHER" id="PTHR45666:SF5">
    <property type="entry name" value="TYPE IV INOSITOL POLYPHOSPHATE 5-PHOSPHATASE 3"/>
    <property type="match status" value="1"/>
</dbReference>
<dbReference type="Proteomes" id="UP001604277">
    <property type="component" value="Unassembled WGS sequence"/>
</dbReference>
<comment type="similarity">
    <text evidence="1">Belongs to the inositol polyphosphate 5-phosphatase family.</text>
</comment>
<sequence length="363" mass="41582">MRKQNTRHQHQKSETSWAEKLCFGCTCLQLFWGRVVMRKWLNLTTNNSDYSADSDSDSDSASDSVSNSDPEYCNWRGESRFKNDRSDGIRDRSDGIRVDAYETLPRLRRKSETFRAQYINTKEIRICAGTWNVGGRVPPDDLDLDGWLDIDEPADVYVIGLQEIIPLNAGNIFGAEDRRPVSIWENIIRETLNKIPPVTKFKSHSHPPSPSKFKPSEDAPNIDEILQTTDSDTEEEICPLNEESNFFNEIKDGTVTGENVVDLDASVSIDKHKLGISVEKELRHQFSSPITLDRFNCSRTEDSEENVAMPSTQYTNKLARTLSGYRTDWFKLARATSTSFGSACFRETWFLQIYQSFQIFRDI</sequence>
<evidence type="ECO:0000259" key="4">
    <source>
        <dbReference type="Pfam" id="PF22669"/>
    </source>
</evidence>